<keyword evidence="6" id="KW-1185">Reference proteome</keyword>
<evidence type="ECO:0000256" key="1">
    <source>
        <dbReference type="ARBA" id="ARBA00010687"/>
    </source>
</evidence>
<keyword evidence="3 4" id="KW-0326">Glycosidase</keyword>
<dbReference type="RefSeq" id="WP_091028044.1">
    <property type="nucleotide sequence ID" value="NZ_FNAD01000001.1"/>
</dbReference>
<dbReference type="PANTHER" id="PTHR34983">
    <property type="entry name" value="ARABINOGALACTAN ENDO-BETA-1,4-GALACTANASE A"/>
    <property type="match status" value="1"/>
</dbReference>
<dbReference type="AlphaFoldDB" id="A0A1G6RRU5"/>
<dbReference type="EMBL" id="FNAD01000001">
    <property type="protein sequence ID" value="SDD06695.1"/>
    <property type="molecule type" value="Genomic_DNA"/>
</dbReference>
<evidence type="ECO:0000313" key="6">
    <source>
        <dbReference type="Proteomes" id="UP000198949"/>
    </source>
</evidence>
<organism evidence="5 6">
    <name type="scientific">Glycomyces harbinensis</name>
    <dbReference type="NCBI Taxonomy" id="58114"/>
    <lineage>
        <taxon>Bacteria</taxon>
        <taxon>Bacillati</taxon>
        <taxon>Actinomycetota</taxon>
        <taxon>Actinomycetes</taxon>
        <taxon>Glycomycetales</taxon>
        <taxon>Glycomycetaceae</taxon>
        <taxon>Glycomyces</taxon>
    </lineage>
</organism>
<dbReference type="InterPro" id="IPR017853">
    <property type="entry name" value="GH"/>
</dbReference>
<comment type="similarity">
    <text evidence="1 4">Belongs to the glycosyl hydrolase 53 family.</text>
</comment>
<dbReference type="PANTHER" id="PTHR34983:SF2">
    <property type="entry name" value="ENDO-BETA-1,4-GALACTANASE"/>
    <property type="match status" value="1"/>
</dbReference>
<proteinExistence type="inferred from homology"/>
<dbReference type="InterPro" id="IPR011683">
    <property type="entry name" value="Glyco_hydro_53"/>
</dbReference>
<dbReference type="Pfam" id="PF07745">
    <property type="entry name" value="Glyco_hydro_53"/>
    <property type="match status" value="1"/>
</dbReference>
<evidence type="ECO:0000256" key="2">
    <source>
        <dbReference type="ARBA" id="ARBA00022801"/>
    </source>
</evidence>
<gene>
    <name evidence="5" type="ORF">SAMN05216270_101600</name>
</gene>
<reference evidence="6" key="1">
    <citation type="submission" date="2016-10" db="EMBL/GenBank/DDBJ databases">
        <authorList>
            <person name="Varghese N."/>
            <person name="Submissions S."/>
        </authorList>
    </citation>
    <scope>NUCLEOTIDE SEQUENCE [LARGE SCALE GENOMIC DNA]</scope>
    <source>
        <strain evidence="6">CGMCC 4.3516</strain>
    </source>
</reference>
<evidence type="ECO:0000256" key="4">
    <source>
        <dbReference type="RuleBase" id="RU361192"/>
    </source>
</evidence>
<dbReference type="EC" id="3.2.1.89" evidence="4"/>
<dbReference type="STRING" id="58114.SAMN05216270_101600"/>
<comment type="catalytic activity">
    <reaction evidence="4">
        <text>The enzyme specifically hydrolyzes (1-&gt;4)-beta-D-galactosidic linkages in type I arabinogalactans.</text>
        <dbReference type="EC" id="3.2.1.89"/>
    </reaction>
</comment>
<dbReference type="Proteomes" id="UP000198949">
    <property type="component" value="Unassembled WGS sequence"/>
</dbReference>
<sequence>MLPPIRGADVSMTAEIEERGAVFRSGGTERELLGLLAENGVNWIRLRLWVDPRDEDGNPYMGGTNDLETTIALARRAKAAGQRLLLDLHYSDFWTDPKKQSTPKSWRHLKGADLQARVHDWTAEVLAALDAADAYPDMVQVGNEITNGMLWPEGRTPKFDDGDRAFEGEDVAAFDRLAGLLKAGAAAVRESGDATVMLHLDFGGANELYRGWFDQVSDTSSAARGVDFDVIGLSYYPYWHGTLKDLGENLNDLAGRYGKDLLVAETAYAWTGDEPEGHHQVFKPPMAETGGYEASPEGQTAFLRDLYATVAAVPEGRGLGIVYWEPAWLPVPGTTWASRAGMEYGDDVVDEAGNSWANQALFDFDGNALPSLRALGGATG</sequence>
<dbReference type="GO" id="GO:0045490">
    <property type="term" value="P:pectin catabolic process"/>
    <property type="evidence" value="ECO:0007669"/>
    <property type="project" value="TreeGrafter"/>
</dbReference>
<dbReference type="GO" id="GO:0031218">
    <property type="term" value="F:arabinogalactan endo-1,4-beta-galactosidase activity"/>
    <property type="evidence" value="ECO:0007669"/>
    <property type="project" value="UniProtKB-EC"/>
</dbReference>
<evidence type="ECO:0000313" key="5">
    <source>
        <dbReference type="EMBL" id="SDD06695.1"/>
    </source>
</evidence>
<accession>A0A1G6RRU5</accession>
<keyword evidence="2 4" id="KW-0378">Hydrolase</keyword>
<name>A0A1G6RRU5_9ACTN</name>
<dbReference type="GO" id="GO:0015926">
    <property type="term" value="F:glucosidase activity"/>
    <property type="evidence" value="ECO:0007669"/>
    <property type="project" value="InterPro"/>
</dbReference>
<dbReference type="SUPFAM" id="SSF51445">
    <property type="entry name" value="(Trans)glycosidases"/>
    <property type="match status" value="1"/>
</dbReference>
<dbReference type="OrthoDB" id="3981930at2"/>
<evidence type="ECO:0000256" key="3">
    <source>
        <dbReference type="ARBA" id="ARBA00023295"/>
    </source>
</evidence>
<dbReference type="Gene3D" id="3.20.20.80">
    <property type="entry name" value="Glycosidases"/>
    <property type="match status" value="1"/>
</dbReference>
<protein>
    <recommendedName>
        <fullName evidence="4">Arabinogalactan endo-beta-1,4-galactanase</fullName>
        <ecNumber evidence="4">3.2.1.89</ecNumber>
    </recommendedName>
</protein>